<organism evidence="3 4">
    <name type="scientific">Streptomyces galbus</name>
    <dbReference type="NCBI Taxonomy" id="33898"/>
    <lineage>
        <taxon>Bacteria</taxon>
        <taxon>Bacillati</taxon>
        <taxon>Actinomycetota</taxon>
        <taxon>Actinomycetes</taxon>
        <taxon>Kitasatosporales</taxon>
        <taxon>Streptomycetaceae</taxon>
        <taxon>Streptomyces</taxon>
    </lineage>
</organism>
<comment type="caution">
    <text evidence="3">The sequence shown here is derived from an EMBL/GenBank/DDBJ whole genome shotgun (WGS) entry which is preliminary data.</text>
</comment>
<evidence type="ECO:0000256" key="1">
    <source>
        <dbReference type="SAM" id="SignalP"/>
    </source>
</evidence>
<keyword evidence="1" id="KW-0732">Signal</keyword>
<sequence length="154" mass="15490">MRPLRPLLGAAAGAALLITAVVPTVTASAGVLESVTVDPVGRIAADGTVTLTGTYRCSGSTGPVYVSSSVSQASAPRTRYGIGGSRAVCDGAEHTWQNTGRPSDTLTAAGTGSSPLKAGAAHVEATLMELRQQGLVPLPHFHATQGQDVLLSAV</sequence>
<accession>A0A4U5X858</accession>
<evidence type="ECO:0000313" key="3">
    <source>
        <dbReference type="EMBL" id="TKT10832.1"/>
    </source>
</evidence>
<feature type="signal peptide" evidence="1">
    <location>
        <begin position="1"/>
        <end position="29"/>
    </location>
</feature>
<dbReference type="Proteomes" id="UP000308632">
    <property type="component" value="Unassembled WGS sequence"/>
</dbReference>
<evidence type="ECO:0000313" key="4">
    <source>
        <dbReference type="Proteomes" id="UP000308632"/>
    </source>
</evidence>
<protein>
    <recommendedName>
        <fullName evidence="2">DUF6299 domain-containing protein</fullName>
    </recommendedName>
</protein>
<dbReference type="Pfam" id="PF19816">
    <property type="entry name" value="DUF6299"/>
    <property type="match status" value="1"/>
</dbReference>
<reference evidence="3 4" key="1">
    <citation type="submission" date="2019-04" db="EMBL/GenBank/DDBJ databases">
        <title>Streptomyces lasaliensis sp.nov., an Actinomycete isolated from soil which produces the polyether antibiotic lasalocid.</title>
        <authorList>
            <person name="Erwin G."/>
            <person name="Haber C."/>
        </authorList>
    </citation>
    <scope>NUCLEOTIDE SEQUENCE [LARGE SCALE GENOMIC DNA]</scope>
    <source>
        <strain evidence="3 4">DSM 40089</strain>
    </source>
</reference>
<proteinExistence type="predicted"/>
<dbReference type="AlphaFoldDB" id="A0A4U5X858"/>
<feature type="chain" id="PRO_5039531917" description="DUF6299 domain-containing protein" evidence="1">
    <location>
        <begin position="30"/>
        <end position="154"/>
    </location>
</feature>
<name>A0A4U5X858_STRGB</name>
<dbReference type="EMBL" id="SZPR01000008">
    <property type="protein sequence ID" value="TKT10832.1"/>
    <property type="molecule type" value="Genomic_DNA"/>
</dbReference>
<evidence type="ECO:0000259" key="2">
    <source>
        <dbReference type="Pfam" id="PF19816"/>
    </source>
</evidence>
<feature type="domain" description="DUF6299" evidence="2">
    <location>
        <begin position="33"/>
        <end position="152"/>
    </location>
</feature>
<gene>
    <name evidence="3" type="ORF">E4U92_07180</name>
</gene>
<dbReference type="InterPro" id="IPR046266">
    <property type="entry name" value="DUF6299"/>
</dbReference>